<dbReference type="AlphaFoldDB" id="A0AAW0GRQ4"/>
<feature type="region of interest" description="Disordered" evidence="2">
    <location>
        <begin position="98"/>
        <end position="117"/>
    </location>
</feature>
<organism evidence="3 4">
    <name type="scientific">Cerrena zonata</name>
    <dbReference type="NCBI Taxonomy" id="2478898"/>
    <lineage>
        <taxon>Eukaryota</taxon>
        <taxon>Fungi</taxon>
        <taxon>Dikarya</taxon>
        <taxon>Basidiomycota</taxon>
        <taxon>Agaricomycotina</taxon>
        <taxon>Agaricomycetes</taxon>
        <taxon>Polyporales</taxon>
        <taxon>Cerrenaceae</taxon>
        <taxon>Cerrena</taxon>
    </lineage>
</organism>
<feature type="compositionally biased region" description="Polar residues" evidence="2">
    <location>
        <begin position="30"/>
        <end position="49"/>
    </location>
</feature>
<protein>
    <submittedName>
        <fullName evidence="3">Uncharacterized protein</fullName>
    </submittedName>
</protein>
<proteinExistence type="predicted"/>
<evidence type="ECO:0000256" key="2">
    <source>
        <dbReference type="SAM" id="MobiDB-lite"/>
    </source>
</evidence>
<comment type="caution">
    <text evidence="3">The sequence shown here is derived from an EMBL/GenBank/DDBJ whole genome shotgun (WGS) entry which is preliminary data.</text>
</comment>
<feature type="region of interest" description="Disordered" evidence="2">
    <location>
        <begin position="150"/>
        <end position="171"/>
    </location>
</feature>
<feature type="compositionally biased region" description="Basic and acidic residues" evidence="2">
    <location>
        <begin position="1"/>
        <end position="10"/>
    </location>
</feature>
<evidence type="ECO:0000313" key="3">
    <source>
        <dbReference type="EMBL" id="KAK7696171.1"/>
    </source>
</evidence>
<accession>A0AAW0GRQ4</accession>
<feature type="coiled-coil region" evidence="1">
    <location>
        <begin position="293"/>
        <end position="320"/>
    </location>
</feature>
<reference evidence="3 4" key="1">
    <citation type="submission" date="2022-09" db="EMBL/GenBank/DDBJ databases">
        <authorList>
            <person name="Palmer J.M."/>
        </authorList>
    </citation>
    <scope>NUCLEOTIDE SEQUENCE [LARGE SCALE GENOMIC DNA]</scope>
    <source>
        <strain evidence="3 4">DSM 7382</strain>
    </source>
</reference>
<evidence type="ECO:0000313" key="4">
    <source>
        <dbReference type="Proteomes" id="UP001385951"/>
    </source>
</evidence>
<feature type="region of interest" description="Disordered" evidence="2">
    <location>
        <begin position="1"/>
        <end position="49"/>
    </location>
</feature>
<evidence type="ECO:0000256" key="1">
    <source>
        <dbReference type="SAM" id="Coils"/>
    </source>
</evidence>
<keyword evidence="4" id="KW-1185">Reference proteome</keyword>
<dbReference type="EMBL" id="JASBNA010000001">
    <property type="protein sequence ID" value="KAK7696171.1"/>
    <property type="molecule type" value="Genomic_DNA"/>
</dbReference>
<keyword evidence="1" id="KW-0175">Coiled coil</keyword>
<dbReference type="Proteomes" id="UP001385951">
    <property type="component" value="Unassembled WGS sequence"/>
</dbReference>
<gene>
    <name evidence="3" type="ORF">QCA50_000822</name>
</gene>
<name>A0AAW0GRQ4_9APHY</name>
<sequence>MNRSGDESPTRRQGSSVLPRTQALHKLLPQLSTATPTSNTRSSVATSPTKRLRIPMSSDHAAKLQEAGQLTELALTTREDIESAHRTVKRIRLEAGQMQAGVPGSPPSDIERAGSPVKSIRTPPARVVTQGLTREAQARMEEMRKLISRRHGETTPRGRPFSVASESPVSRTMELPRFDDSSRTVEELALQADQELSKAAKDQERIHSELIHFTKHLKETSADLERTRLDLEGAKRQCEVVKSLLSDSVDEKEIMYTSFNEELEGMYEAANSLPPDDAWAVMSKDLRETKEARNTFAKENSHLKRRLAELELQNEEWGNLLRAYGLIS</sequence>